<name>A0A973W2U6_9BRAD</name>
<reference evidence="2" key="1">
    <citation type="submission" date="2020-06" db="EMBL/GenBank/DDBJ databases">
        <title>Whole Genome Sequence of Bradyrhizobium sp. Strain 1S1.</title>
        <authorList>
            <person name="Bromfield E.S.P."/>
            <person name="Cloutier S."/>
        </authorList>
    </citation>
    <scope>NUCLEOTIDE SEQUENCE [LARGE SCALE GENOMIC DNA]</scope>
    <source>
        <strain evidence="2">1S1</strain>
    </source>
</reference>
<feature type="chain" id="PRO_5037859315" evidence="1">
    <location>
        <begin position="23"/>
        <end position="166"/>
    </location>
</feature>
<protein>
    <submittedName>
        <fullName evidence="2">Uncharacterized protein</fullName>
    </submittedName>
</protein>
<accession>A0A973W2U6</accession>
<gene>
    <name evidence="2" type="ORF">HAP48_026245</name>
</gene>
<dbReference type="AlphaFoldDB" id="A0A973W2U6"/>
<feature type="signal peptide" evidence="1">
    <location>
        <begin position="1"/>
        <end position="22"/>
    </location>
</feature>
<evidence type="ECO:0000256" key="1">
    <source>
        <dbReference type="SAM" id="SignalP"/>
    </source>
</evidence>
<organism evidence="2">
    <name type="scientific">Bradyrhizobium septentrionale</name>
    <dbReference type="NCBI Taxonomy" id="1404411"/>
    <lineage>
        <taxon>Bacteria</taxon>
        <taxon>Pseudomonadati</taxon>
        <taxon>Pseudomonadota</taxon>
        <taxon>Alphaproteobacteria</taxon>
        <taxon>Hyphomicrobiales</taxon>
        <taxon>Nitrobacteraceae</taxon>
        <taxon>Bradyrhizobium</taxon>
    </lineage>
</organism>
<dbReference type="RefSeq" id="WP_166205721.1">
    <property type="nucleotide sequence ID" value="NZ_CP088285.1"/>
</dbReference>
<sequence length="166" mass="17732">MTVPRIAITAIAFAAALVPAAADDIPEAMKPIAAAARIFALENNLQDQIGVHDEDEGHIGEKFEVNHAPGEKCTFTLRHRDGPIVETISFDKLSDEYRASRGAKYAALTVPGRAGAVCEIRGSTKRCSDQLAMTLFVDAQAPTELDLAVRALRYLAGICPAAALPF</sequence>
<dbReference type="EMBL" id="JAAOLE020000001">
    <property type="protein sequence ID" value="NVI46397.1"/>
    <property type="molecule type" value="Genomic_DNA"/>
</dbReference>
<keyword evidence="1" id="KW-0732">Signal</keyword>
<evidence type="ECO:0000313" key="2">
    <source>
        <dbReference type="EMBL" id="NVI46397.1"/>
    </source>
</evidence>
<proteinExistence type="predicted"/>
<comment type="caution">
    <text evidence="2">The sequence shown here is derived from an EMBL/GenBank/DDBJ whole genome shotgun (WGS) entry which is preliminary data.</text>
</comment>